<dbReference type="InterPro" id="IPR052721">
    <property type="entry name" value="ET_Amicyanin"/>
</dbReference>
<evidence type="ECO:0000256" key="1">
    <source>
        <dbReference type="ARBA" id="ARBA00004418"/>
    </source>
</evidence>
<evidence type="ECO:0000313" key="8">
    <source>
        <dbReference type="Proteomes" id="UP001499990"/>
    </source>
</evidence>
<keyword evidence="8" id="KW-1185">Reference proteome</keyword>
<organism evidence="7 8">
    <name type="scientific">Streptomyces sannanensis</name>
    <dbReference type="NCBI Taxonomy" id="285536"/>
    <lineage>
        <taxon>Bacteria</taxon>
        <taxon>Bacillati</taxon>
        <taxon>Actinomycetota</taxon>
        <taxon>Actinomycetes</taxon>
        <taxon>Kitasatosporales</taxon>
        <taxon>Streptomycetaceae</taxon>
        <taxon>Streptomyces</taxon>
    </lineage>
</organism>
<sequence>MSIMRLTTGTNTRSNPRKRRIAKRLVAATAALGFSALGVWGTTGSAAVAADQASVSESVPRVPAKQAGDVTIADNAFSPAVLEVTVGTVVTWTNQDSEPHTVTSQGEGPMNSGELGRGQAYSQTFTEPGTYTYHCTLHPGMHGEIVVRPR</sequence>
<dbReference type="PANTHER" id="PTHR36507:SF1">
    <property type="entry name" value="BLL1555 PROTEIN"/>
    <property type="match status" value="1"/>
</dbReference>
<dbReference type="Proteomes" id="UP001499990">
    <property type="component" value="Unassembled WGS sequence"/>
</dbReference>
<comment type="subcellular location">
    <subcellularLocation>
        <location evidence="1">Periplasm</location>
    </subcellularLocation>
</comment>
<evidence type="ECO:0000256" key="3">
    <source>
        <dbReference type="ARBA" id="ARBA00022764"/>
    </source>
</evidence>
<feature type="domain" description="EfeO-type cupredoxin-like" evidence="6">
    <location>
        <begin position="62"/>
        <end position="147"/>
    </location>
</feature>
<dbReference type="PRINTS" id="PR00155">
    <property type="entry name" value="AMICYANIN"/>
</dbReference>
<evidence type="ECO:0000256" key="2">
    <source>
        <dbReference type="ARBA" id="ARBA00022448"/>
    </source>
</evidence>
<feature type="region of interest" description="Disordered" evidence="5">
    <location>
        <begin position="95"/>
        <end position="118"/>
    </location>
</feature>
<evidence type="ECO:0000259" key="6">
    <source>
        <dbReference type="Pfam" id="PF13473"/>
    </source>
</evidence>
<dbReference type="Pfam" id="PF13473">
    <property type="entry name" value="Cupredoxin_1"/>
    <property type="match status" value="1"/>
</dbReference>
<dbReference type="SUPFAM" id="SSF49503">
    <property type="entry name" value="Cupredoxins"/>
    <property type="match status" value="1"/>
</dbReference>
<dbReference type="InterPro" id="IPR008972">
    <property type="entry name" value="Cupredoxin"/>
</dbReference>
<evidence type="ECO:0000256" key="5">
    <source>
        <dbReference type="SAM" id="MobiDB-lite"/>
    </source>
</evidence>
<keyword evidence="2" id="KW-0813">Transport</keyword>
<feature type="compositionally biased region" description="Polar residues" evidence="5">
    <location>
        <begin position="95"/>
        <end position="106"/>
    </location>
</feature>
<dbReference type="EMBL" id="BAAAYL010000001">
    <property type="protein sequence ID" value="GAA3377887.1"/>
    <property type="molecule type" value="Genomic_DNA"/>
</dbReference>
<gene>
    <name evidence="7" type="ORF">GCM10020367_55330</name>
</gene>
<reference evidence="8" key="1">
    <citation type="journal article" date="2019" name="Int. J. Syst. Evol. Microbiol.">
        <title>The Global Catalogue of Microorganisms (GCM) 10K type strain sequencing project: providing services to taxonomists for standard genome sequencing and annotation.</title>
        <authorList>
            <consortium name="The Broad Institute Genomics Platform"/>
            <consortium name="The Broad Institute Genome Sequencing Center for Infectious Disease"/>
            <person name="Wu L."/>
            <person name="Ma J."/>
        </authorList>
    </citation>
    <scope>NUCLEOTIDE SEQUENCE [LARGE SCALE GENOMIC DNA]</scope>
    <source>
        <strain evidence="8">JCM 9651</strain>
    </source>
</reference>
<comment type="caution">
    <text evidence="7">The sequence shown here is derived from an EMBL/GenBank/DDBJ whole genome shotgun (WGS) entry which is preliminary data.</text>
</comment>
<dbReference type="PANTHER" id="PTHR36507">
    <property type="entry name" value="BLL1555 PROTEIN"/>
    <property type="match status" value="1"/>
</dbReference>
<protein>
    <recommendedName>
        <fullName evidence="6">EfeO-type cupredoxin-like domain-containing protein</fullName>
    </recommendedName>
</protein>
<keyword evidence="4" id="KW-0249">Electron transport</keyword>
<evidence type="ECO:0000256" key="4">
    <source>
        <dbReference type="ARBA" id="ARBA00022982"/>
    </source>
</evidence>
<name>A0ABP6SIN8_9ACTN</name>
<dbReference type="InterPro" id="IPR002386">
    <property type="entry name" value="Amicyanin/Pseudoazurin"/>
</dbReference>
<accession>A0ABP6SIN8</accession>
<proteinExistence type="predicted"/>
<dbReference type="Gene3D" id="2.60.40.420">
    <property type="entry name" value="Cupredoxins - blue copper proteins"/>
    <property type="match status" value="1"/>
</dbReference>
<keyword evidence="3" id="KW-0574">Periplasm</keyword>
<evidence type="ECO:0000313" key="7">
    <source>
        <dbReference type="EMBL" id="GAA3377887.1"/>
    </source>
</evidence>
<dbReference type="InterPro" id="IPR028096">
    <property type="entry name" value="EfeO_Cupredoxin"/>
</dbReference>